<evidence type="ECO:0000256" key="8">
    <source>
        <dbReference type="ARBA" id="ARBA00022824"/>
    </source>
</evidence>
<dbReference type="GO" id="GO:0020037">
    <property type="term" value="F:heme binding"/>
    <property type="evidence" value="ECO:0007669"/>
    <property type="project" value="InterPro"/>
</dbReference>
<evidence type="ECO:0000256" key="7">
    <source>
        <dbReference type="ARBA" id="ARBA00022723"/>
    </source>
</evidence>
<keyword evidence="12 15" id="KW-0503">Monooxygenase</keyword>
<organism evidence="16 17">
    <name type="scientific">Drosophila mojavensis</name>
    <name type="common">Fruit fly</name>
    <dbReference type="NCBI Taxonomy" id="7230"/>
    <lineage>
        <taxon>Eukaryota</taxon>
        <taxon>Metazoa</taxon>
        <taxon>Ecdysozoa</taxon>
        <taxon>Arthropoda</taxon>
        <taxon>Hexapoda</taxon>
        <taxon>Insecta</taxon>
        <taxon>Pterygota</taxon>
        <taxon>Neoptera</taxon>
        <taxon>Endopterygota</taxon>
        <taxon>Diptera</taxon>
        <taxon>Brachycera</taxon>
        <taxon>Muscomorpha</taxon>
        <taxon>Ephydroidea</taxon>
        <taxon>Drosophilidae</taxon>
        <taxon>Drosophila</taxon>
    </lineage>
</organism>
<protein>
    <submittedName>
        <fullName evidence="16">Uncharacterized protein</fullName>
        <ecNumber evidence="16">1.14.-.-</ecNumber>
    </submittedName>
</protein>
<comment type="cofactor">
    <cofactor evidence="1 14">
        <name>heme</name>
        <dbReference type="ChEBI" id="CHEBI:30413"/>
    </cofactor>
</comment>
<dbReference type="InterPro" id="IPR036396">
    <property type="entry name" value="Cyt_P450_sf"/>
</dbReference>
<dbReference type="InterPro" id="IPR002401">
    <property type="entry name" value="Cyt_P450_E_grp-I"/>
</dbReference>
<dbReference type="PROSITE" id="PS00086">
    <property type="entry name" value="CYTOCHROME_P450"/>
    <property type="match status" value="1"/>
</dbReference>
<dbReference type="AlphaFoldDB" id="B4LAC1"/>
<dbReference type="Gene3D" id="1.10.630.10">
    <property type="entry name" value="Cytochrome P450"/>
    <property type="match status" value="1"/>
</dbReference>
<feature type="binding site" description="axial binding residue" evidence="14">
    <location>
        <position position="85"/>
    </location>
    <ligand>
        <name>heme</name>
        <dbReference type="ChEBI" id="CHEBI:30413"/>
    </ligand>
    <ligandPart>
        <name>Fe</name>
        <dbReference type="ChEBI" id="CHEBI:18248"/>
    </ligandPart>
</feature>
<dbReference type="GO" id="GO:0005789">
    <property type="term" value="C:endoplasmic reticulum membrane"/>
    <property type="evidence" value="ECO:0007669"/>
    <property type="project" value="UniProtKB-SubCell"/>
</dbReference>
<keyword evidence="10 15" id="KW-0560">Oxidoreductase</keyword>
<evidence type="ECO:0000256" key="2">
    <source>
        <dbReference type="ARBA" id="ARBA00003690"/>
    </source>
</evidence>
<keyword evidence="17" id="KW-1185">Reference proteome</keyword>
<evidence type="ECO:0000313" key="17">
    <source>
        <dbReference type="Proteomes" id="UP000009192"/>
    </source>
</evidence>
<evidence type="ECO:0000256" key="14">
    <source>
        <dbReference type="PIRSR" id="PIRSR602401-1"/>
    </source>
</evidence>
<evidence type="ECO:0000256" key="15">
    <source>
        <dbReference type="RuleBase" id="RU000461"/>
    </source>
</evidence>
<dbReference type="KEGG" id="dmo:Dmoj_GI14247"/>
<dbReference type="InterPro" id="IPR017972">
    <property type="entry name" value="Cyt_P450_CS"/>
</dbReference>
<dbReference type="PANTHER" id="PTHR24292">
    <property type="entry name" value="CYTOCHROME P450"/>
    <property type="match status" value="1"/>
</dbReference>
<keyword evidence="11 14" id="KW-0408">Iron</keyword>
<name>B4LAC1_DROMO</name>
<dbReference type="EMBL" id="CH934168">
    <property type="protein sequence ID" value="EDW05423.1"/>
    <property type="molecule type" value="Genomic_DNA"/>
</dbReference>
<dbReference type="PRINTS" id="PR00463">
    <property type="entry name" value="EP450I"/>
</dbReference>
<dbReference type="HOGENOM" id="CLU_1827298_0_0_1"/>
<keyword evidence="13" id="KW-0472">Membrane</keyword>
<dbReference type="PANTHER" id="PTHR24292:SF84">
    <property type="entry name" value="CYTOCHROME P450 28A5-RELATED"/>
    <property type="match status" value="1"/>
</dbReference>
<dbReference type="GO" id="GO:0004497">
    <property type="term" value="F:monooxygenase activity"/>
    <property type="evidence" value="ECO:0007669"/>
    <property type="project" value="UniProtKB-KW"/>
</dbReference>
<dbReference type="InterPro" id="IPR001128">
    <property type="entry name" value="Cyt_P450"/>
</dbReference>
<keyword evidence="9" id="KW-0492">Microsome</keyword>
<dbReference type="SMR" id="B4LAC1"/>
<evidence type="ECO:0000256" key="3">
    <source>
        <dbReference type="ARBA" id="ARBA00004174"/>
    </source>
</evidence>
<keyword evidence="6 14" id="KW-0349">Heme</keyword>
<evidence type="ECO:0000256" key="6">
    <source>
        <dbReference type="ARBA" id="ARBA00022617"/>
    </source>
</evidence>
<proteinExistence type="inferred from homology"/>
<reference evidence="16 17" key="1">
    <citation type="journal article" date="2007" name="Nature">
        <title>Evolution of genes and genomes on the Drosophila phylogeny.</title>
        <authorList>
            <consortium name="Drosophila 12 Genomes Consortium"/>
            <person name="Clark A.G."/>
            <person name="Eisen M.B."/>
            <person name="Smith D.R."/>
            <person name="Bergman C.M."/>
            <person name="Oliver B."/>
            <person name="Markow T.A."/>
            <person name="Kaufman T.C."/>
            <person name="Kellis M."/>
            <person name="Gelbart W."/>
            <person name="Iyer V.N."/>
            <person name="Pollard D.A."/>
            <person name="Sackton T.B."/>
            <person name="Larracuente A.M."/>
            <person name="Singh N.D."/>
            <person name="Abad J.P."/>
            <person name="Abt D.N."/>
            <person name="Adryan B."/>
            <person name="Aguade M."/>
            <person name="Akashi H."/>
            <person name="Anderson W.W."/>
            <person name="Aquadro C.F."/>
            <person name="Ardell D.H."/>
            <person name="Arguello R."/>
            <person name="Artieri C.G."/>
            <person name="Barbash D.A."/>
            <person name="Barker D."/>
            <person name="Barsanti P."/>
            <person name="Batterham P."/>
            <person name="Batzoglou S."/>
            <person name="Begun D."/>
            <person name="Bhutkar A."/>
            <person name="Blanco E."/>
            <person name="Bosak S.A."/>
            <person name="Bradley R.K."/>
            <person name="Brand A.D."/>
            <person name="Brent M.R."/>
            <person name="Brooks A.N."/>
            <person name="Brown R.H."/>
            <person name="Butlin R.K."/>
            <person name="Caggese C."/>
            <person name="Calvi B.R."/>
            <person name="Bernardo de Carvalho A."/>
            <person name="Caspi A."/>
            <person name="Castrezana S."/>
            <person name="Celniker S.E."/>
            <person name="Chang J.L."/>
            <person name="Chapple C."/>
            <person name="Chatterji S."/>
            <person name="Chinwalla A."/>
            <person name="Civetta A."/>
            <person name="Clifton S.W."/>
            <person name="Comeron J.M."/>
            <person name="Costello J.C."/>
            <person name="Coyne J.A."/>
            <person name="Daub J."/>
            <person name="David R.G."/>
            <person name="Delcher A.L."/>
            <person name="Delehaunty K."/>
            <person name="Do C.B."/>
            <person name="Ebling H."/>
            <person name="Edwards K."/>
            <person name="Eickbush T."/>
            <person name="Evans J.D."/>
            <person name="Filipski A."/>
            <person name="Findeiss S."/>
            <person name="Freyhult E."/>
            <person name="Fulton L."/>
            <person name="Fulton R."/>
            <person name="Garcia A.C."/>
            <person name="Gardiner A."/>
            <person name="Garfield D.A."/>
            <person name="Garvin B.E."/>
            <person name="Gibson G."/>
            <person name="Gilbert D."/>
            <person name="Gnerre S."/>
            <person name="Godfrey J."/>
            <person name="Good R."/>
            <person name="Gotea V."/>
            <person name="Gravely B."/>
            <person name="Greenberg A.J."/>
            <person name="Griffiths-Jones S."/>
            <person name="Gross S."/>
            <person name="Guigo R."/>
            <person name="Gustafson E.A."/>
            <person name="Haerty W."/>
            <person name="Hahn M.W."/>
            <person name="Halligan D.L."/>
            <person name="Halpern A.L."/>
            <person name="Halter G.M."/>
            <person name="Han M.V."/>
            <person name="Heger A."/>
            <person name="Hillier L."/>
            <person name="Hinrichs A.S."/>
            <person name="Holmes I."/>
            <person name="Hoskins R.A."/>
            <person name="Hubisz M.J."/>
            <person name="Hultmark D."/>
            <person name="Huntley M.A."/>
            <person name="Jaffe D.B."/>
            <person name="Jagadeeshan S."/>
            <person name="Jeck W.R."/>
            <person name="Johnson J."/>
            <person name="Jones C.D."/>
            <person name="Jordan W.C."/>
            <person name="Karpen G.H."/>
            <person name="Kataoka E."/>
            <person name="Keightley P.D."/>
            <person name="Kheradpour P."/>
            <person name="Kirkness E.F."/>
            <person name="Koerich L.B."/>
            <person name="Kristiansen K."/>
            <person name="Kudrna D."/>
            <person name="Kulathinal R.J."/>
            <person name="Kumar S."/>
            <person name="Kwok R."/>
            <person name="Lander E."/>
            <person name="Langley C.H."/>
            <person name="Lapoint R."/>
            <person name="Lazzaro B.P."/>
            <person name="Lee S.J."/>
            <person name="Levesque L."/>
            <person name="Li R."/>
            <person name="Lin C.F."/>
            <person name="Lin M.F."/>
            <person name="Lindblad-Toh K."/>
            <person name="Llopart A."/>
            <person name="Long M."/>
            <person name="Low L."/>
            <person name="Lozovsky E."/>
            <person name="Lu J."/>
            <person name="Luo M."/>
            <person name="Machado C.A."/>
            <person name="Makalowski W."/>
            <person name="Marzo M."/>
            <person name="Matsuda M."/>
            <person name="Matzkin L."/>
            <person name="McAllister B."/>
            <person name="McBride C.S."/>
            <person name="McKernan B."/>
            <person name="McKernan K."/>
            <person name="Mendez-Lago M."/>
            <person name="Minx P."/>
            <person name="Mollenhauer M.U."/>
            <person name="Montooth K."/>
            <person name="Mount S.M."/>
            <person name="Mu X."/>
            <person name="Myers E."/>
            <person name="Negre B."/>
            <person name="Newfeld S."/>
            <person name="Nielsen R."/>
            <person name="Noor M.A."/>
            <person name="O'Grady P."/>
            <person name="Pachter L."/>
            <person name="Papaceit M."/>
            <person name="Parisi M.J."/>
            <person name="Parisi M."/>
            <person name="Parts L."/>
            <person name="Pedersen J.S."/>
            <person name="Pesole G."/>
            <person name="Phillippy A.M."/>
            <person name="Ponting C.P."/>
            <person name="Pop M."/>
            <person name="Porcelli D."/>
            <person name="Powell J.R."/>
            <person name="Prohaska S."/>
            <person name="Pruitt K."/>
            <person name="Puig M."/>
            <person name="Quesneville H."/>
            <person name="Ram K.R."/>
            <person name="Rand D."/>
            <person name="Rasmussen M.D."/>
            <person name="Reed L.K."/>
            <person name="Reenan R."/>
            <person name="Reily A."/>
            <person name="Remington K.A."/>
            <person name="Rieger T.T."/>
            <person name="Ritchie M.G."/>
            <person name="Robin C."/>
            <person name="Rogers Y.H."/>
            <person name="Rohde C."/>
            <person name="Rozas J."/>
            <person name="Rubenfield M.J."/>
            <person name="Ruiz A."/>
            <person name="Russo S."/>
            <person name="Salzberg S.L."/>
            <person name="Sanchez-Gracia A."/>
            <person name="Saranga D.J."/>
            <person name="Sato H."/>
            <person name="Schaeffer S.W."/>
            <person name="Schatz M.C."/>
            <person name="Schlenke T."/>
            <person name="Schwartz R."/>
            <person name="Segarra C."/>
            <person name="Singh R.S."/>
            <person name="Sirot L."/>
            <person name="Sirota M."/>
            <person name="Sisneros N.B."/>
            <person name="Smith C.D."/>
            <person name="Smith T.F."/>
            <person name="Spieth J."/>
            <person name="Stage D.E."/>
            <person name="Stark A."/>
            <person name="Stephan W."/>
            <person name="Strausberg R.L."/>
            <person name="Strempel S."/>
            <person name="Sturgill D."/>
            <person name="Sutton G."/>
            <person name="Sutton G.G."/>
            <person name="Tao W."/>
            <person name="Teichmann S."/>
            <person name="Tobari Y.N."/>
            <person name="Tomimura Y."/>
            <person name="Tsolas J.M."/>
            <person name="Valente V.L."/>
            <person name="Venter E."/>
            <person name="Venter J.C."/>
            <person name="Vicario S."/>
            <person name="Vieira F.G."/>
            <person name="Vilella A.J."/>
            <person name="Villasante A."/>
            <person name="Walenz B."/>
            <person name="Wang J."/>
            <person name="Wasserman M."/>
            <person name="Watts T."/>
            <person name="Wilson D."/>
            <person name="Wilson R.K."/>
            <person name="Wing R.A."/>
            <person name="Wolfner M.F."/>
            <person name="Wong A."/>
            <person name="Wong G.K."/>
            <person name="Wu C.I."/>
            <person name="Wu G."/>
            <person name="Yamamoto D."/>
            <person name="Yang H.P."/>
            <person name="Yang S.P."/>
            <person name="Yorke J.A."/>
            <person name="Yoshida K."/>
            <person name="Zdobnov E."/>
            <person name="Zhang P."/>
            <person name="Zhang Y."/>
            <person name="Zimin A.V."/>
            <person name="Baldwin J."/>
            <person name="Abdouelleil A."/>
            <person name="Abdulkadir J."/>
            <person name="Abebe A."/>
            <person name="Abera B."/>
            <person name="Abreu J."/>
            <person name="Acer S.C."/>
            <person name="Aftuck L."/>
            <person name="Alexander A."/>
            <person name="An P."/>
            <person name="Anderson E."/>
            <person name="Anderson S."/>
            <person name="Arachi H."/>
            <person name="Azer M."/>
            <person name="Bachantsang P."/>
            <person name="Barry A."/>
            <person name="Bayul T."/>
            <person name="Berlin A."/>
            <person name="Bessette D."/>
            <person name="Bloom T."/>
            <person name="Blye J."/>
            <person name="Boguslavskiy L."/>
            <person name="Bonnet C."/>
            <person name="Boukhgalter B."/>
            <person name="Bourzgui I."/>
            <person name="Brown A."/>
            <person name="Cahill P."/>
            <person name="Channer S."/>
            <person name="Cheshatsang Y."/>
            <person name="Chuda L."/>
            <person name="Citroen M."/>
            <person name="Collymore A."/>
            <person name="Cooke P."/>
            <person name="Costello M."/>
            <person name="D'Aco K."/>
            <person name="Daza R."/>
            <person name="De Haan G."/>
            <person name="DeGray S."/>
            <person name="DeMaso C."/>
            <person name="Dhargay N."/>
            <person name="Dooley K."/>
            <person name="Dooley E."/>
            <person name="Doricent M."/>
            <person name="Dorje P."/>
            <person name="Dorjee K."/>
            <person name="Dupes A."/>
            <person name="Elong R."/>
            <person name="Falk J."/>
            <person name="Farina A."/>
            <person name="Faro S."/>
            <person name="Ferguson D."/>
            <person name="Fisher S."/>
            <person name="Foley C.D."/>
            <person name="Franke A."/>
            <person name="Friedrich D."/>
            <person name="Gadbois L."/>
            <person name="Gearin G."/>
            <person name="Gearin C.R."/>
            <person name="Giannoukos G."/>
            <person name="Goode T."/>
            <person name="Graham J."/>
            <person name="Grandbois E."/>
            <person name="Grewal S."/>
            <person name="Gyaltsen K."/>
            <person name="Hafez N."/>
            <person name="Hagos B."/>
            <person name="Hall J."/>
            <person name="Henson C."/>
            <person name="Hollinger A."/>
            <person name="Honan T."/>
            <person name="Huard M.D."/>
            <person name="Hughes L."/>
            <person name="Hurhula B."/>
            <person name="Husby M.E."/>
            <person name="Kamat A."/>
            <person name="Kanga B."/>
            <person name="Kashin S."/>
            <person name="Khazanovich D."/>
            <person name="Kisner P."/>
            <person name="Lance K."/>
            <person name="Lara M."/>
            <person name="Lee W."/>
            <person name="Lennon N."/>
            <person name="Letendre F."/>
            <person name="LeVine R."/>
            <person name="Lipovsky A."/>
            <person name="Liu X."/>
            <person name="Liu J."/>
            <person name="Liu S."/>
            <person name="Lokyitsang T."/>
            <person name="Lokyitsang Y."/>
            <person name="Lubonja R."/>
            <person name="Lui A."/>
            <person name="MacDonald P."/>
            <person name="Magnisalis V."/>
            <person name="Maru K."/>
            <person name="Matthews C."/>
            <person name="McCusker W."/>
            <person name="McDonough S."/>
            <person name="Mehta T."/>
            <person name="Meldrim J."/>
            <person name="Meneus L."/>
            <person name="Mihai O."/>
            <person name="Mihalev A."/>
            <person name="Mihova T."/>
            <person name="Mittelman R."/>
            <person name="Mlenga V."/>
            <person name="Montmayeur A."/>
            <person name="Mulrain L."/>
            <person name="Navidi A."/>
            <person name="Naylor J."/>
            <person name="Negash T."/>
            <person name="Nguyen T."/>
            <person name="Nguyen N."/>
            <person name="Nicol R."/>
            <person name="Norbu C."/>
            <person name="Norbu N."/>
            <person name="Novod N."/>
            <person name="O'Neill B."/>
            <person name="Osman S."/>
            <person name="Markiewicz E."/>
            <person name="Oyono O.L."/>
            <person name="Patti C."/>
            <person name="Phunkhang P."/>
            <person name="Pierre F."/>
            <person name="Priest M."/>
            <person name="Raghuraman S."/>
            <person name="Rege F."/>
            <person name="Reyes R."/>
            <person name="Rise C."/>
            <person name="Rogov P."/>
            <person name="Ross K."/>
            <person name="Ryan E."/>
            <person name="Settipalli S."/>
            <person name="Shea T."/>
            <person name="Sherpa N."/>
            <person name="Shi L."/>
            <person name="Shih D."/>
            <person name="Sparrow T."/>
            <person name="Spaulding J."/>
            <person name="Stalker J."/>
            <person name="Stange-Thomann N."/>
            <person name="Stavropoulos S."/>
            <person name="Stone C."/>
            <person name="Strader C."/>
            <person name="Tesfaye S."/>
            <person name="Thomson T."/>
            <person name="Thoulutsang Y."/>
            <person name="Thoulutsang D."/>
            <person name="Topham K."/>
            <person name="Topping I."/>
            <person name="Tsamla T."/>
            <person name="Vassiliev H."/>
            <person name="Vo A."/>
            <person name="Wangchuk T."/>
            <person name="Wangdi T."/>
            <person name="Weiand M."/>
            <person name="Wilkinson J."/>
            <person name="Wilson A."/>
            <person name="Yadav S."/>
            <person name="Young G."/>
            <person name="Yu Q."/>
            <person name="Zembek L."/>
            <person name="Zhong D."/>
            <person name="Zimmer A."/>
            <person name="Zwirko Z."/>
            <person name="Jaffe D.B."/>
            <person name="Alvarez P."/>
            <person name="Brockman W."/>
            <person name="Butler J."/>
            <person name="Chin C."/>
            <person name="Gnerre S."/>
            <person name="Grabherr M."/>
            <person name="Kleber M."/>
            <person name="Mauceli E."/>
            <person name="MacCallum I."/>
        </authorList>
    </citation>
    <scope>NUCLEOTIDE SEQUENCE [LARGE SCALE GENOMIC DNA]</scope>
    <source>
        <strain evidence="17">Tucson 15081-1352.22</strain>
    </source>
</reference>
<comment type="function">
    <text evidence="2">May be involved in the metabolism of insect hormones and in the breakdown of synthetic insecticides.</text>
</comment>
<evidence type="ECO:0000256" key="12">
    <source>
        <dbReference type="ARBA" id="ARBA00023033"/>
    </source>
</evidence>
<evidence type="ECO:0000256" key="4">
    <source>
        <dbReference type="ARBA" id="ARBA00004406"/>
    </source>
</evidence>
<keyword evidence="7 14" id="KW-0479">Metal-binding</keyword>
<evidence type="ECO:0000256" key="9">
    <source>
        <dbReference type="ARBA" id="ARBA00022848"/>
    </source>
</evidence>
<evidence type="ECO:0000256" key="13">
    <source>
        <dbReference type="ARBA" id="ARBA00023136"/>
    </source>
</evidence>
<evidence type="ECO:0000256" key="10">
    <source>
        <dbReference type="ARBA" id="ARBA00023002"/>
    </source>
</evidence>
<evidence type="ECO:0000256" key="11">
    <source>
        <dbReference type="ARBA" id="ARBA00023004"/>
    </source>
</evidence>
<dbReference type="InterPro" id="IPR050476">
    <property type="entry name" value="Insect_CytP450_Detox"/>
</dbReference>
<gene>
    <name evidence="16" type="primary">Dmoj\GI14247</name>
    <name evidence="16" type="ORF">Dmoj_GI14247</name>
</gene>
<dbReference type="eggNOG" id="KOG0158">
    <property type="taxonomic scope" value="Eukaryota"/>
</dbReference>
<dbReference type="InParanoid" id="B4LAC1"/>
<sequence length="141" mass="15877">MRMTSVIGFLLKICTRPTKIDLGNDRILNVEPGVTVAIPAYHFHHDEAYFPQPDEFRPERFDNGAISELTKRGCLLAFGDGPRICLGMRVGLLSVKMALLRILSQYKIEQTKKLSLSSDSGLGMYLDGDVDLRYTRIELSK</sequence>
<evidence type="ECO:0000256" key="5">
    <source>
        <dbReference type="ARBA" id="ARBA00010617"/>
    </source>
</evidence>
<evidence type="ECO:0000256" key="1">
    <source>
        <dbReference type="ARBA" id="ARBA00001971"/>
    </source>
</evidence>
<comment type="similarity">
    <text evidence="5 15">Belongs to the cytochrome P450 family.</text>
</comment>
<accession>B4LAC1</accession>
<dbReference type="Pfam" id="PF00067">
    <property type="entry name" value="p450"/>
    <property type="match status" value="1"/>
</dbReference>
<dbReference type="Proteomes" id="UP000009192">
    <property type="component" value="Unassembled WGS sequence"/>
</dbReference>
<dbReference type="GO" id="GO:0005506">
    <property type="term" value="F:iron ion binding"/>
    <property type="evidence" value="ECO:0007669"/>
    <property type="project" value="InterPro"/>
</dbReference>
<comment type="subcellular location">
    <subcellularLocation>
        <location evidence="4">Endoplasmic reticulum membrane</location>
        <topology evidence="4">Peripheral membrane protein</topology>
    </subcellularLocation>
    <subcellularLocation>
        <location evidence="3">Microsome membrane</location>
        <topology evidence="3">Peripheral membrane protein</topology>
    </subcellularLocation>
</comment>
<dbReference type="GO" id="GO:0016705">
    <property type="term" value="F:oxidoreductase activity, acting on paired donors, with incorporation or reduction of molecular oxygen"/>
    <property type="evidence" value="ECO:0007669"/>
    <property type="project" value="InterPro"/>
</dbReference>
<evidence type="ECO:0000313" key="16">
    <source>
        <dbReference type="EMBL" id="EDW05423.1"/>
    </source>
</evidence>
<dbReference type="PhylomeDB" id="B4LAC1"/>
<dbReference type="EC" id="1.14.-.-" evidence="16"/>
<keyword evidence="8" id="KW-0256">Endoplasmic reticulum</keyword>
<dbReference type="OrthoDB" id="2789670at2759"/>
<dbReference type="SUPFAM" id="SSF48264">
    <property type="entry name" value="Cytochrome P450"/>
    <property type="match status" value="1"/>
</dbReference>